<evidence type="ECO:0000256" key="5">
    <source>
        <dbReference type="ARBA" id="ARBA00023180"/>
    </source>
</evidence>
<evidence type="ECO:0008006" key="9">
    <source>
        <dbReference type="Google" id="ProtNLM"/>
    </source>
</evidence>
<name>A0ABR2GRT8_9EUKA</name>
<proteinExistence type="inferred from homology"/>
<keyword evidence="4" id="KW-0378">Hydrolase</keyword>
<comment type="caution">
    <text evidence="7">The sequence shown here is derived from an EMBL/GenBank/DDBJ whole genome shotgun (WGS) entry which is preliminary data.</text>
</comment>
<evidence type="ECO:0000256" key="2">
    <source>
        <dbReference type="ARBA" id="ARBA00022670"/>
    </source>
</evidence>
<evidence type="ECO:0000313" key="7">
    <source>
        <dbReference type="EMBL" id="KAK8836102.1"/>
    </source>
</evidence>
<reference evidence="7 8" key="1">
    <citation type="submission" date="2024-04" db="EMBL/GenBank/DDBJ databases">
        <title>Tritrichomonas musculus Genome.</title>
        <authorList>
            <person name="Alves-Ferreira E."/>
            <person name="Grigg M."/>
            <person name="Lorenzi H."/>
            <person name="Galac M."/>
        </authorList>
    </citation>
    <scope>NUCLEOTIDE SEQUENCE [LARGE SCALE GENOMIC DNA]</scope>
    <source>
        <strain evidence="7 8">EAF2021</strain>
    </source>
</reference>
<keyword evidence="3" id="KW-0732">Signal</keyword>
<dbReference type="Pfam" id="PF05577">
    <property type="entry name" value="Peptidase_S28"/>
    <property type="match status" value="2"/>
</dbReference>
<organism evidence="7 8">
    <name type="scientific">Tritrichomonas musculus</name>
    <dbReference type="NCBI Taxonomy" id="1915356"/>
    <lineage>
        <taxon>Eukaryota</taxon>
        <taxon>Metamonada</taxon>
        <taxon>Parabasalia</taxon>
        <taxon>Tritrichomonadida</taxon>
        <taxon>Tritrichomonadidae</taxon>
        <taxon>Tritrichomonas</taxon>
    </lineage>
</organism>
<evidence type="ECO:0000256" key="1">
    <source>
        <dbReference type="ARBA" id="ARBA00011079"/>
    </source>
</evidence>
<dbReference type="InterPro" id="IPR029058">
    <property type="entry name" value="AB_hydrolase_fold"/>
</dbReference>
<keyword evidence="8" id="KW-1185">Reference proteome</keyword>
<dbReference type="SUPFAM" id="SSF53474">
    <property type="entry name" value="alpha/beta-Hydrolases"/>
    <property type="match status" value="1"/>
</dbReference>
<evidence type="ECO:0000256" key="4">
    <source>
        <dbReference type="ARBA" id="ARBA00022801"/>
    </source>
</evidence>
<gene>
    <name evidence="7" type="ORF">M9Y10_040059</name>
</gene>
<evidence type="ECO:0000313" key="8">
    <source>
        <dbReference type="Proteomes" id="UP001470230"/>
    </source>
</evidence>
<keyword evidence="2" id="KW-0645">Protease</keyword>
<protein>
    <recommendedName>
        <fullName evidence="9">Clan SC, family S28, unassigned serine peptidase</fullName>
    </recommendedName>
</protein>
<dbReference type="Gene3D" id="3.40.50.1820">
    <property type="entry name" value="alpha/beta hydrolase"/>
    <property type="match status" value="2"/>
</dbReference>
<dbReference type="Proteomes" id="UP001470230">
    <property type="component" value="Unassembled WGS sequence"/>
</dbReference>
<dbReference type="PANTHER" id="PTHR11010:SF117">
    <property type="entry name" value="SERINE PROTEASE 16"/>
    <property type="match status" value="1"/>
</dbReference>
<keyword evidence="6" id="KW-0472">Membrane</keyword>
<keyword evidence="5" id="KW-0325">Glycoprotein</keyword>
<feature type="transmembrane region" description="Helical" evidence="6">
    <location>
        <begin position="458"/>
        <end position="482"/>
    </location>
</feature>
<dbReference type="PANTHER" id="PTHR11010">
    <property type="entry name" value="PROTEASE S28 PRO-X CARBOXYPEPTIDASE-RELATED"/>
    <property type="match status" value="1"/>
</dbReference>
<dbReference type="EMBL" id="JAPFFF010000069">
    <property type="protein sequence ID" value="KAK8836102.1"/>
    <property type="molecule type" value="Genomic_DNA"/>
</dbReference>
<evidence type="ECO:0000256" key="3">
    <source>
        <dbReference type="ARBA" id="ARBA00022729"/>
    </source>
</evidence>
<keyword evidence="6" id="KW-1133">Transmembrane helix</keyword>
<dbReference type="InterPro" id="IPR008758">
    <property type="entry name" value="Peptidase_S28"/>
</dbReference>
<sequence>MLLIFAILFRQPYNFILKDGTKNHFEQKLDHFDSHSDAKFDQYYYTYQTHPGTDPQSLVFYLGSEDVPDLDFSYSAIQYAQQTNSTLFSLEHRFFGSSFPKNQNYSLTKDSLFQYLTTSQVLNDIACFINKMKLAFNCQECTISLFGGGYLGAIASWFHVKYPHLSTNVISSSSPIVLQQTLPSYDEKIYQLINNYNSSCSKQISSILQTSTSDPNLIYVLSESVSNSVLYHSYTPKLINAICTHLTDSTIDSLTKAVEYSNSELDDTLQSLDFNSYKNTSINSEYRDYRSWTWLRCTELGLWHTSSTDSKSRIRPNIISEDFFKEVCFDLFDRGMTILDPTIYGNENLIGTNTIFINADNDPMNSFSFINDNDTMVQRFSFNVPNGFRFEDLRETDSQESIQARNDAFDQLNRWSHDELNPADCEHGVRVFGSCVCNEHYGGDRCQHKMHPEKSFKIVTILSVAVPTLLLLIIGAGVWFCGKREDNEIGARPTLYT</sequence>
<comment type="similarity">
    <text evidence="1">Belongs to the peptidase S28 family.</text>
</comment>
<keyword evidence="6" id="KW-0812">Transmembrane</keyword>
<evidence type="ECO:0000256" key="6">
    <source>
        <dbReference type="SAM" id="Phobius"/>
    </source>
</evidence>
<accession>A0ABR2GRT8</accession>